<keyword evidence="2" id="KW-1185">Reference proteome</keyword>
<evidence type="ECO:0000313" key="1">
    <source>
        <dbReference type="EMBL" id="ADZ85597.1"/>
    </source>
</evidence>
<protein>
    <recommendedName>
        <fullName evidence="3">Sodium ion-translocating decarboxylase subunit beta</fullName>
    </recommendedName>
</protein>
<proteinExistence type="predicted"/>
<name>F2JJK2_CELLD</name>
<organism evidence="1 2">
    <name type="scientific">Cellulosilyticum lentocellum (strain ATCC 49066 / DSM 5427 / NCIMB 11756 / RHM5)</name>
    <name type="common">Clostridium lentocellum</name>
    <dbReference type="NCBI Taxonomy" id="642492"/>
    <lineage>
        <taxon>Bacteria</taxon>
        <taxon>Bacillati</taxon>
        <taxon>Bacillota</taxon>
        <taxon>Clostridia</taxon>
        <taxon>Lachnospirales</taxon>
        <taxon>Cellulosilyticaceae</taxon>
        <taxon>Cellulosilyticum</taxon>
    </lineage>
</organism>
<accession>F2JJK2</accession>
<evidence type="ECO:0000313" key="2">
    <source>
        <dbReference type="Proteomes" id="UP000008467"/>
    </source>
</evidence>
<dbReference type="AlphaFoldDB" id="F2JJK2"/>
<dbReference type="Proteomes" id="UP000008467">
    <property type="component" value="Chromosome"/>
</dbReference>
<gene>
    <name evidence="1" type="ordered locus">Clole_3918</name>
</gene>
<sequence>MEVYYSASLWEGPRGKTGTKQVLNWSFNHLGRKRIIPCAYRFSKGIVFDIITIIEKEELEAFAKKCEGINEKELSQNQRRQLEQEHPYKEVSLAEIWINGKRIERGYSSTGSIQMPFLHDSDELKPIKSAYKRNLKHTSCFACQRFCVPYPKEAKARMRIRRQERGDVINTLKLVTYEEQIFYPIGQRFQLSDLDKTKEIKFKHPTTEIEHTLYFQIEESVELPEQAMLGEKFYVTSATYEIVPALNEKERLEFDSAISYKRKATHTYEPESASSIGIIGGASGPTSIFLAGKGEELPKGPHGVTLHTCFSKISTDKGESAQFILQGIHITNHPKESYEYKRKGM</sequence>
<evidence type="ECO:0008006" key="3">
    <source>
        <dbReference type="Google" id="ProtNLM"/>
    </source>
</evidence>
<dbReference type="RefSeq" id="WP_013658870.1">
    <property type="nucleotide sequence ID" value="NC_015275.1"/>
</dbReference>
<dbReference type="EMBL" id="CP002582">
    <property type="protein sequence ID" value="ADZ85597.1"/>
    <property type="molecule type" value="Genomic_DNA"/>
</dbReference>
<dbReference type="eggNOG" id="COG1883">
    <property type="taxonomic scope" value="Bacteria"/>
</dbReference>
<dbReference type="KEGG" id="cle:Clole_3918"/>
<dbReference type="HOGENOM" id="CLU_808740_0_0_9"/>
<dbReference type="STRING" id="642492.Clole_3918"/>
<reference evidence="1 2" key="1">
    <citation type="journal article" date="2011" name="J. Bacteriol.">
        <title>Complete genome sequence of the cellulose-degrading bacterium Cellulosilyticum lentocellum.</title>
        <authorList>
            <consortium name="US DOE Joint Genome Institute"/>
            <person name="Miller D.A."/>
            <person name="Suen G."/>
            <person name="Bruce D."/>
            <person name="Copeland A."/>
            <person name="Cheng J.F."/>
            <person name="Detter C."/>
            <person name="Goodwin L.A."/>
            <person name="Han C.S."/>
            <person name="Hauser L.J."/>
            <person name="Land M.L."/>
            <person name="Lapidus A."/>
            <person name="Lucas S."/>
            <person name="Meincke L."/>
            <person name="Pitluck S."/>
            <person name="Tapia R."/>
            <person name="Teshima H."/>
            <person name="Woyke T."/>
            <person name="Fox B.G."/>
            <person name="Angert E.R."/>
            <person name="Currie C.R."/>
        </authorList>
    </citation>
    <scope>NUCLEOTIDE SEQUENCE [LARGE SCALE GENOMIC DNA]</scope>
    <source>
        <strain evidence="2">ATCC 49066 / DSM 5427 / NCIMB 11756 / RHM5</strain>
    </source>
</reference>